<dbReference type="STRING" id="1837282.A6F49_08400"/>
<comment type="caution">
    <text evidence="1">The sequence shown here is derived from an EMBL/GenBank/DDBJ whole genome shotgun (WGS) entry which is preliminary data.</text>
</comment>
<organism evidence="1 2">
    <name type="scientific">Enteractinococcus helveticum</name>
    <dbReference type="NCBI Taxonomy" id="1837282"/>
    <lineage>
        <taxon>Bacteria</taxon>
        <taxon>Bacillati</taxon>
        <taxon>Actinomycetota</taxon>
        <taxon>Actinomycetes</taxon>
        <taxon>Micrococcales</taxon>
        <taxon>Micrococcaceae</taxon>
    </lineage>
</organism>
<proteinExistence type="predicted"/>
<dbReference type="AlphaFoldDB" id="A0A1B7M057"/>
<evidence type="ECO:0000313" key="2">
    <source>
        <dbReference type="Proteomes" id="UP000078292"/>
    </source>
</evidence>
<protein>
    <submittedName>
        <fullName evidence="1">Uncharacterized protein</fullName>
    </submittedName>
</protein>
<keyword evidence="2" id="KW-1185">Reference proteome</keyword>
<gene>
    <name evidence="1" type="ORF">A6F49_08400</name>
</gene>
<reference evidence="1 2" key="1">
    <citation type="submission" date="2016-04" db="EMBL/GenBank/DDBJ databases">
        <title>First whole genome shotgun sequence of the bacterium Enteractinococcus sp. strain UASWS1574.</title>
        <authorList>
            <person name="Crovadore J."/>
            <person name="Chablais R."/>
            <person name="Lefort F."/>
        </authorList>
    </citation>
    <scope>NUCLEOTIDE SEQUENCE [LARGE SCALE GENOMIC DNA]</scope>
    <source>
        <strain evidence="1 2">UASWS1574</strain>
    </source>
</reference>
<dbReference type="Proteomes" id="UP000078292">
    <property type="component" value="Unassembled WGS sequence"/>
</dbReference>
<evidence type="ECO:0000313" key="1">
    <source>
        <dbReference type="EMBL" id="OAV61458.1"/>
    </source>
</evidence>
<sequence>MQSAIAPEILDDIVPRLASEGFNINCLSVDIDIGDFQAAVARALEWHKTVIRRPSGDDRNRTVDTIRTITRKLHEHQDVYAQQVLNVLGLGSTSYRPSVAQFNGVALAALDELYTHYSLMRTPDSQAWFSNLTLLEKISADDVYTFAKKRRAFEGYDKLVHSNGERAVASAAVHVLAKTVAELSITGPHSFEQILDEILPSDTDAKKMTLARVKPAFSRDEFMRFRKWCWFDEEELSIETVCQILKFLLDDAQEAGIDPRNPEEAESWMDLIEGYPDPNNVADFLCTVKLFTDFHRETLENRLPWDQAAHKARHRMIAAEQRLGNNILDEL</sequence>
<name>A0A1B7M057_9MICC</name>
<accession>A0A1B7M057</accession>
<dbReference type="EMBL" id="LXEY01000016">
    <property type="protein sequence ID" value="OAV61458.1"/>
    <property type="molecule type" value="Genomic_DNA"/>
</dbReference>